<accession>A0A8R1ECE8</accession>
<proteinExistence type="predicted"/>
<protein>
    <recommendedName>
        <fullName evidence="3">ATP-dependent DNA helicase</fullName>
    </recommendedName>
</protein>
<keyword evidence="2" id="KW-1185">Reference proteome</keyword>
<dbReference type="AlphaFoldDB" id="A0A8R1ECE8"/>
<sequence>MATSKLCGISSRRVCQRIFRGFNTFATAPTIVIDNSTDDFVDLDFHQAKGDKLYATLNPCQKEFCDFVIAAATDFTLPQMFVLDGPGGVGKTYTL</sequence>
<reference evidence="1" key="2">
    <citation type="submission" date="2022-06" db="UniProtKB">
        <authorList>
            <consortium name="EnsemblMetazoa"/>
        </authorList>
    </citation>
    <scope>IDENTIFICATION</scope>
    <source>
        <strain evidence="1">DF5081</strain>
    </source>
</reference>
<dbReference type="EnsemblMetazoa" id="CJA31968.1">
    <property type="protein sequence ID" value="CJA31968.1"/>
    <property type="gene ID" value="WBGene00207815"/>
</dbReference>
<evidence type="ECO:0000313" key="2">
    <source>
        <dbReference type="Proteomes" id="UP000005237"/>
    </source>
</evidence>
<reference evidence="2" key="1">
    <citation type="submission" date="2010-08" db="EMBL/GenBank/DDBJ databases">
        <authorList>
            <consortium name="Caenorhabditis japonica Sequencing Consortium"/>
            <person name="Wilson R.K."/>
        </authorList>
    </citation>
    <scope>NUCLEOTIDE SEQUENCE [LARGE SCALE GENOMIC DNA]</scope>
    <source>
        <strain evidence="2">DF5081</strain>
    </source>
</reference>
<dbReference type="Proteomes" id="UP000005237">
    <property type="component" value="Unassembled WGS sequence"/>
</dbReference>
<evidence type="ECO:0008006" key="3">
    <source>
        <dbReference type="Google" id="ProtNLM"/>
    </source>
</evidence>
<name>A0A8R1ECE8_CAEJA</name>
<evidence type="ECO:0000313" key="1">
    <source>
        <dbReference type="EnsemblMetazoa" id="CJA31968.1"/>
    </source>
</evidence>
<organism evidence="1 2">
    <name type="scientific">Caenorhabditis japonica</name>
    <dbReference type="NCBI Taxonomy" id="281687"/>
    <lineage>
        <taxon>Eukaryota</taxon>
        <taxon>Metazoa</taxon>
        <taxon>Ecdysozoa</taxon>
        <taxon>Nematoda</taxon>
        <taxon>Chromadorea</taxon>
        <taxon>Rhabditida</taxon>
        <taxon>Rhabditina</taxon>
        <taxon>Rhabditomorpha</taxon>
        <taxon>Rhabditoidea</taxon>
        <taxon>Rhabditidae</taxon>
        <taxon>Peloderinae</taxon>
        <taxon>Caenorhabditis</taxon>
    </lineage>
</organism>